<dbReference type="RefSeq" id="WP_048195334.1">
    <property type="nucleotide sequence ID" value="NZ_CAAGSM010000001.1"/>
</dbReference>
<evidence type="ECO:0000313" key="1">
    <source>
        <dbReference type="EMBL" id="KGK98085.1"/>
    </source>
</evidence>
<dbReference type="InterPro" id="IPR027417">
    <property type="entry name" value="P-loop_NTPase"/>
</dbReference>
<name>A0A099SYV5_METMT</name>
<dbReference type="Proteomes" id="UP000029859">
    <property type="component" value="Unassembled WGS sequence"/>
</dbReference>
<evidence type="ECO:0000313" key="2">
    <source>
        <dbReference type="Proteomes" id="UP000029859"/>
    </source>
</evidence>
<organism evidence="1 2">
    <name type="scientific">Methanococcoides methylutens</name>
    <dbReference type="NCBI Taxonomy" id="2226"/>
    <lineage>
        <taxon>Archaea</taxon>
        <taxon>Methanobacteriati</taxon>
        <taxon>Methanobacteriota</taxon>
        <taxon>Stenosarchaea group</taxon>
        <taxon>Methanomicrobia</taxon>
        <taxon>Methanosarcinales</taxon>
        <taxon>Methanosarcinaceae</taxon>
        <taxon>Methanococcoides</taxon>
    </lineage>
</organism>
<dbReference type="Gene3D" id="3.40.50.300">
    <property type="entry name" value="P-loop containing nucleotide triphosphate hydrolases"/>
    <property type="match status" value="1"/>
</dbReference>
<proteinExistence type="predicted"/>
<dbReference type="OrthoDB" id="43083at2157"/>
<sequence>MNNQTCASESHFIVNVFNELEKQKLPYIVLRNYENLPQDAGHDIDVLVGEEDLDRYSTLLCETAKKEGWCLVQYAKRYGFHSFTFVSTLGTKEMISLKWDVWAPISWKGFTWIDTGVALKTRKAHQNGFYTPAPGVEAATLLLKEVLQLGKIKDKYLNLIKRYAQNDSDNFVNVLEKPFGKNTANRLLDYAQNGNWKQVEKAHKELRLILVKNAIKKSPISPLIGLYKFIKGHLTERIKGRPHIFLCLIGPDGSGKSTLSSEIIKSLEDIFEEKCYYHGHFAILPELKKFVPWMKTKENEIDVHGIVTKSQKPSRLITSILMTYYAIDYIIGYACIFQNRGKGNLILFDRYFYDYIIQPSKFGTNNILFRILSQIVPSPDLIIYPHAPSELIYNRKPELTIHEINRQENICNQLIKVLPAAHRVDNSLPLENVVFQIREIILEKMETYSTTNRR</sequence>
<comment type="caution">
    <text evidence="1">The sequence shown here is derived from an EMBL/GenBank/DDBJ whole genome shotgun (WGS) entry which is preliminary data.</text>
</comment>
<gene>
    <name evidence="1" type="ORF">LI82_10120</name>
</gene>
<evidence type="ECO:0008006" key="3">
    <source>
        <dbReference type="Google" id="ProtNLM"/>
    </source>
</evidence>
<reference evidence="1 2" key="1">
    <citation type="submission" date="2014-09" db="EMBL/GenBank/DDBJ databases">
        <title>Draft genome sequence of an obligately methylotrophic methanogen, Methanococcoides methylutens, isolated from marine sediment.</title>
        <authorList>
            <person name="Guan Y."/>
            <person name="Ngugi D.K."/>
            <person name="Blom J."/>
            <person name="Ali S."/>
            <person name="Ferry J.G."/>
            <person name="Stingl U."/>
        </authorList>
    </citation>
    <scope>NUCLEOTIDE SEQUENCE [LARGE SCALE GENOMIC DNA]</scope>
    <source>
        <strain evidence="1 2">DSM 2657</strain>
    </source>
</reference>
<protein>
    <recommendedName>
        <fullName evidence="3">Thymidylate kinase-like domain-containing protein</fullName>
    </recommendedName>
</protein>
<dbReference type="EMBL" id="JRHO01000014">
    <property type="protein sequence ID" value="KGK98085.1"/>
    <property type="molecule type" value="Genomic_DNA"/>
</dbReference>
<accession>A0A099SYV5</accession>
<dbReference type="SUPFAM" id="SSF52540">
    <property type="entry name" value="P-loop containing nucleoside triphosphate hydrolases"/>
    <property type="match status" value="1"/>
</dbReference>
<keyword evidence="2" id="KW-1185">Reference proteome</keyword>
<dbReference type="AlphaFoldDB" id="A0A099SYV5"/>